<feature type="region of interest" description="Disordered" evidence="1">
    <location>
        <begin position="301"/>
        <end position="336"/>
    </location>
</feature>
<dbReference type="NCBIfam" id="TIGR02778">
    <property type="entry name" value="ligD_pol"/>
    <property type="match status" value="1"/>
</dbReference>
<name>A0A5N6ACI6_9ACTN</name>
<dbReference type="PANTHER" id="PTHR42705:SF3">
    <property type="entry name" value="ATP-DEPENDENT DNA LIGASE"/>
    <property type="match status" value="1"/>
</dbReference>
<dbReference type="PANTHER" id="PTHR42705">
    <property type="entry name" value="BIFUNCTIONAL NON-HOMOLOGOUS END JOINING PROTEIN LIGD"/>
    <property type="match status" value="1"/>
</dbReference>
<organism evidence="3 4">
    <name type="scientific">Streptomyces mimosae</name>
    <dbReference type="NCBI Taxonomy" id="2586635"/>
    <lineage>
        <taxon>Bacteria</taxon>
        <taxon>Bacillati</taxon>
        <taxon>Actinomycetota</taxon>
        <taxon>Actinomycetes</taxon>
        <taxon>Kitasatosporales</taxon>
        <taxon>Streptomycetaceae</taxon>
        <taxon>Streptomyces</taxon>
    </lineage>
</organism>
<evidence type="ECO:0000256" key="1">
    <source>
        <dbReference type="SAM" id="MobiDB-lite"/>
    </source>
</evidence>
<dbReference type="AlphaFoldDB" id="A0A5N6ACI6"/>
<sequence>MAEALEVTVGGRQVRVSNPNKVYFPERGYTKLDVVEYYRAVADGALRALRDRPTTLQRFPDGVTGEAFFQKRAPKNIPDWIPTGRISFPSGRHADEFAPNEPAAVVWAANLGCLTFHPWPVRRDDTEHPDELRIDLDPQPGTDYADAVRAALELRELLEELGLRGWPKTSGGRGIHVFVPIVPEWTFPQVRRAAIAVGRELERRAPERVTTAWWKEERGERIFVDYNQMARDRTIASAYSVRPRPTATVSAPLTWEEVPDARPEDFDLATMPGRFAEVGDPHAEMAEHPCRLEAVLELAERDEREHGLGDLPYPPDHPKVAGEPTRVQPSRARKKK</sequence>
<evidence type="ECO:0000259" key="2">
    <source>
        <dbReference type="Pfam" id="PF21686"/>
    </source>
</evidence>
<dbReference type="RefSeq" id="WP_139667650.1">
    <property type="nucleotide sequence ID" value="NZ_VDLY02000006.1"/>
</dbReference>
<dbReference type="GO" id="GO:0016874">
    <property type="term" value="F:ligase activity"/>
    <property type="evidence" value="ECO:0007669"/>
    <property type="project" value="UniProtKB-KW"/>
</dbReference>
<keyword evidence="4" id="KW-1185">Reference proteome</keyword>
<reference evidence="3" key="1">
    <citation type="submission" date="2019-10" db="EMBL/GenBank/DDBJ databases">
        <title>Nonomuraea sp. nov., isolated from Phyllanthus amarus.</title>
        <authorList>
            <person name="Klykleung N."/>
            <person name="Tanasupawat S."/>
        </authorList>
    </citation>
    <scope>NUCLEOTIDE SEQUENCE [LARGE SCALE GENOMIC DNA]</scope>
    <source>
        <strain evidence="3">3MP-10</strain>
    </source>
</reference>
<dbReference type="InterPro" id="IPR014145">
    <property type="entry name" value="LigD_pol_dom"/>
</dbReference>
<protein>
    <submittedName>
        <fullName evidence="3">ATP-dependent DNA ligase</fullName>
    </submittedName>
</protein>
<dbReference type="CDD" id="cd04865">
    <property type="entry name" value="LigD_Pol_like_2"/>
    <property type="match status" value="1"/>
</dbReference>
<comment type="caution">
    <text evidence="3">The sequence shown here is derived from an EMBL/GenBank/DDBJ whole genome shotgun (WGS) entry which is preliminary data.</text>
</comment>
<accession>A0A5N6ACI6</accession>
<keyword evidence="3" id="KW-0436">Ligase</keyword>
<evidence type="ECO:0000313" key="4">
    <source>
        <dbReference type="Proteomes" id="UP000314251"/>
    </source>
</evidence>
<dbReference type="Gene3D" id="3.90.920.10">
    <property type="entry name" value="DNA primase, PRIM domain"/>
    <property type="match status" value="1"/>
</dbReference>
<proteinExistence type="predicted"/>
<dbReference type="Pfam" id="PF21686">
    <property type="entry name" value="LigD_Prim-Pol"/>
    <property type="match status" value="1"/>
</dbReference>
<gene>
    <name evidence="3" type="ORF">FH607_012025</name>
</gene>
<dbReference type="OrthoDB" id="4296267at2"/>
<dbReference type="Proteomes" id="UP000314251">
    <property type="component" value="Unassembled WGS sequence"/>
</dbReference>
<evidence type="ECO:0000313" key="3">
    <source>
        <dbReference type="EMBL" id="KAB8166527.1"/>
    </source>
</evidence>
<dbReference type="InterPro" id="IPR052171">
    <property type="entry name" value="NHEJ_LigD"/>
</dbReference>
<feature type="domain" description="DNA ligase D polymerase" evidence="2">
    <location>
        <begin position="30"/>
        <end position="282"/>
    </location>
</feature>
<dbReference type="EMBL" id="VDLY02000006">
    <property type="protein sequence ID" value="KAB8166527.1"/>
    <property type="molecule type" value="Genomic_DNA"/>
</dbReference>